<feature type="transmembrane region" description="Helical" evidence="1">
    <location>
        <begin position="40"/>
        <end position="63"/>
    </location>
</feature>
<dbReference type="EMBL" id="JAVRFD010000012">
    <property type="protein sequence ID" value="MDT0545887.1"/>
    <property type="molecule type" value="Genomic_DNA"/>
</dbReference>
<dbReference type="Proteomes" id="UP001180754">
    <property type="component" value="Unassembled WGS sequence"/>
</dbReference>
<evidence type="ECO:0008006" key="4">
    <source>
        <dbReference type="Google" id="ProtNLM"/>
    </source>
</evidence>
<organism evidence="2 3">
    <name type="scientific">Streptomyces lonegramiae</name>
    <dbReference type="NCBI Taxonomy" id="3075524"/>
    <lineage>
        <taxon>Bacteria</taxon>
        <taxon>Bacillati</taxon>
        <taxon>Actinomycetota</taxon>
        <taxon>Actinomycetes</taxon>
        <taxon>Kitasatosporales</taxon>
        <taxon>Streptomycetaceae</taxon>
        <taxon>Streptomyces</taxon>
    </lineage>
</organism>
<comment type="caution">
    <text evidence="2">The sequence shown here is derived from an EMBL/GenBank/DDBJ whole genome shotgun (WGS) entry which is preliminary data.</text>
</comment>
<accession>A0ABU2XIX6</accession>
<reference evidence="2" key="1">
    <citation type="submission" date="2024-05" db="EMBL/GenBank/DDBJ databases">
        <title>30 novel species of actinomycetes from the DSMZ collection.</title>
        <authorList>
            <person name="Nouioui I."/>
        </authorList>
    </citation>
    <scope>NUCLEOTIDE SEQUENCE</scope>
    <source>
        <strain evidence="2">DSM 41529</strain>
    </source>
</reference>
<protein>
    <recommendedName>
        <fullName evidence="4">Secreted protein</fullName>
    </recommendedName>
</protein>
<gene>
    <name evidence="2" type="ORF">RND15_24700</name>
</gene>
<evidence type="ECO:0000256" key="1">
    <source>
        <dbReference type="SAM" id="Phobius"/>
    </source>
</evidence>
<evidence type="ECO:0000313" key="2">
    <source>
        <dbReference type="EMBL" id="MDT0545887.1"/>
    </source>
</evidence>
<keyword evidence="1" id="KW-0812">Transmembrane</keyword>
<keyword evidence="1" id="KW-0472">Membrane</keyword>
<keyword evidence="3" id="KW-1185">Reference proteome</keyword>
<feature type="transmembrane region" description="Helical" evidence="1">
    <location>
        <begin position="6"/>
        <end position="28"/>
    </location>
</feature>
<keyword evidence="1" id="KW-1133">Transmembrane helix</keyword>
<name>A0ABU2XIX6_9ACTN</name>
<sequence>MTPVQVDWLSVLLGPIVLVALAFAFFAARSASKRSEPMPGWGKVAQGVAIALAMFVAVANLVWGGS</sequence>
<dbReference type="RefSeq" id="WP_311726372.1">
    <property type="nucleotide sequence ID" value="NZ_JAVRFD010000012.1"/>
</dbReference>
<proteinExistence type="predicted"/>
<evidence type="ECO:0000313" key="3">
    <source>
        <dbReference type="Proteomes" id="UP001180754"/>
    </source>
</evidence>